<evidence type="ECO:0000313" key="14">
    <source>
        <dbReference type="EMBL" id="AIL32721.1"/>
    </source>
</evidence>
<dbReference type="PROSITE" id="PS51900">
    <property type="entry name" value="CB"/>
    <property type="match status" value="1"/>
</dbReference>
<name>A0A077DF31_9BURK</name>
<keyword evidence="8 10" id="KW-0233">DNA recombination</keyword>
<protein>
    <recommendedName>
        <fullName evidence="10 11">Tyrosine recombinase XerC</fullName>
    </recommendedName>
</protein>
<dbReference type="STRING" id="1072685.IX83_04835"/>
<dbReference type="SUPFAM" id="SSF56349">
    <property type="entry name" value="DNA breaking-rejoining enzymes"/>
    <property type="match status" value="1"/>
</dbReference>
<dbReference type="OrthoDB" id="9801717at2"/>
<dbReference type="InterPro" id="IPR002104">
    <property type="entry name" value="Integrase_catalytic"/>
</dbReference>
<keyword evidence="6 10" id="KW-0229">DNA integration</keyword>
<dbReference type="GO" id="GO:0009037">
    <property type="term" value="F:tyrosine-based site-specific recombinase activity"/>
    <property type="evidence" value="ECO:0007669"/>
    <property type="project" value="UniProtKB-UniRule"/>
</dbReference>
<evidence type="ECO:0000256" key="4">
    <source>
        <dbReference type="ARBA" id="ARBA00022618"/>
    </source>
</evidence>
<dbReference type="InterPro" id="IPR023009">
    <property type="entry name" value="Tyrosine_recombinase_XerC/XerD"/>
</dbReference>
<comment type="similarity">
    <text evidence="2 10">Belongs to the 'phage' integrase family. XerC subfamily.</text>
</comment>
<evidence type="ECO:0000313" key="15">
    <source>
        <dbReference type="Proteomes" id="UP000028945"/>
    </source>
</evidence>
<feature type="active site" evidence="10">
    <location>
        <position position="260"/>
    </location>
</feature>
<keyword evidence="3 10" id="KW-0963">Cytoplasm</keyword>
<keyword evidence="4 10" id="KW-0132">Cell division</keyword>
<accession>A0A077DF31</accession>
<reference evidence="14 15" key="1">
    <citation type="journal article" date="2014" name="BMC Genomics">
        <title>A genomic perspective on a new bacterial genus and species from the Alcaligenaceae family, Basilea psittacipulmonis.</title>
        <authorList>
            <person name="Whiteson K.L."/>
            <person name="Hernandez D."/>
            <person name="Lazarevic V."/>
            <person name="Gaia N."/>
            <person name="Farinelli L."/>
            <person name="Francois P."/>
            <person name="Pilo P."/>
            <person name="Frey J."/>
            <person name="Schrenzel J."/>
        </authorList>
    </citation>
    <scope>NUCLEOTIDE SEQUENCE [LARGE SCALE GENOMIC DNA]</scope>
    <source>
        <strain evidence="14 15">DSM 24701</strain>
    </source>
</reference>
<dbReference type="InterPro" id="IPR010998">
    <property type="entry name" value="Integrase_recombinase_N"/>
</dbReference>
<comment type="subunit">
    <text evidence="10">Forms a cyclic heterotetrameric complex composed of two molecules of XerC and two molecules of XerD.</text>
</comment>
<dbReference type="KEGG" id="bpsi:IX83_04835"/>
<dbReference type="InterPro" id="IPR050090">
    <property type="entry name" value="Tyrosine_recombinase_XerCD"/>
</dbReference>
<evidence type="ECO:0000256" key="6">
    <source>
        <dbReference type="ARBA" id="ARBA00022908"/>
    </source>
</evidence>
<feature type="active site" description="O-(3'-phospho-DNA)-tyrosine intermediate" evidence="10">
    <location>
        <position position="292"/>
    </location>
</feature>
<evidence type="ECO:0000256" key="7">
    <source>
        <dbReference type="ARBA" id="ARBA00023125"/>
    </source>
</evidence>
<dbReference type="InterPro" id="IPR044068">
    <property type="entry name" value="CB"/>
</dbReference>
<evidence type="ECO:0000256" key="1">
    <source>
        <dbReference type="ARBA" id="ARBA00004496"/>
    </source>
</evidence>
<evidence type="ECO:0000256" key="2">
    <source>
        <dbReference type="ARBA" id="ARBA00006657"/>
    </source>
</evidence>
<dbReference type="NCBIfam" id="TIGR02224">
    <property type="entry name" value="recomb_XerC"/>
    <property type="match status" value="1"/>
</dbReference>
<dbReference type="Pfam" id="PF02899">
    <property type="entry name" value="Phage_int_SAM_1"/>
    <property type="match status" value="1"/>
</dbReference>
<dbReference type="EMBL" id="CP009238">
    <property type="protein sequence ID" value="AIL32721.1"/>
    <property type="molecule type" value="Genomic_DNA"/>
</dbReference>
<dbReference type="InterPro" id="IPR011010">
    <property type="entry name" value="DNA_brk_join_enz"/>
</dbReference>
<keyword evidence="15" id="KW-1185">Reference proteome</keyword>
<gene>
    <name evidence="10" type="primary">xerC</name>
    <name evidence="14" type="ORF">IX83_04835</name>
</gene>
<dbReference type="GO" id="GO:0051301">
    <property type="term" value="P:cell division"/>
    <property type="evidence" value="ECO:0007669"/>
    <property type="project" value="UniProtKB-UniRule"/>
</dbReference>
<keyword evidence="9 10" id="KW-0131">Cell cycle</keyword>
<dbReference type="GO" id="GO:0006313">
    <property type="term" value="P:DNA transposition"/>
    <property type="evidence" value="ECO:0007669"/>
    <property type="project" value="UniProtKB-UniRule"/>
</dbReference>
<dbReference type="GO" id="GO:0007059">
    <property type="term" value="P:chromosome segregation"/>
    <property type="evidence" value="ECO:0007669"/>
    <property type="project" value="UniProtKB-UniRule"/>
</dbReference>
<dbReference type="InterPro" id="IPR013762">
    <property type="entry name" value="Integrase-like_cat_sf"/>
</dbReference>
<dbReference type="InterPro" id="IPR004107">
    <property type="entry name" value="Integrase_SAM-like_N"/>
</dbReference>
<dbReference type="GO" id="GO:0005737">
    <property type="term" value="C:cytoplasm"/>
    <property type="evidence" value="ECO:0007669"/>
    <property type="project" value="UniProtKB-SubCell"/>
</dbReference>
<evidence type="ECO:0000256" key="3">
    <source>
        <dbReference type="ARBA" id="ARBA00022490"/>
    </source>
</evidence>
<evidence type="ECO:0000259" key="13">
    <source>
        <dbReference type="PROSITE" id="PS51900"/>
    </source>
</evidence>
<dbReference type="Gene3D" id="1.10.150.130">
    <property type="match status" value="1"/>
</dbReference>
<dbReference type="GO" id="GO:0003677">
    <property type="term" value="F:DNA binding"/>
    <property type="evidence" value="ECO:0007669"/>
    <property type="project" value="UniProtKB-UniRule"/>
</dbReference>
<feature type="active site" evidence="10">
    <location>
        <position position="283"/>
    </location>
</feature>
<feature type="domain" description="Core-binding (CB)" evidence="13">
    <location>
        <begin position="8"/>
        <end position="91"/>
    </location>
</feature>
<dbReference type="HAMAP" id="MF_01808">
    <property type="entry name" value="Recomb_XerC_XerD"/>
    <property type="match status" value="1"/>
</dbReference>
<evidence type="ECO:0000256" key="10">
    <source>
        <dbReference type="HAMAP-Rule" id="MF_01808"/>
    </source>
</evidence>
<feature type="domain" description="Tyr recombinase" evidence="12">
    <location>
        <begin position="112"/>
        <end position="305"/>
    </location>
</feature>
<dbReference type="PANTHER" id="PTHR30349:SF81">
    <property type="entry name" value="TYROSINE RECOMBINASE XERC"/>
    <property type="match status" value="1"/>
</dbReference>
<proteinExistence type="inferred from homology"/>
<sequence length="314" mass="35944">MNKPTESLLLPSDMQAWLAYLKAEKRYAQHTLISYEHDLKRLVQKNEAKAVKDYSETDLRLTLAHYHASGMQAKSLARMASCWRSFFHWWSIKNRTDINPAKNLKSPKTPHSLPKALSIEQAQVLLDTPAPDDETGIRDHAMFELLYSCGLRLSELTSLDCYYLKTPDYESESWLNLDEAEVTVKGKGQKTRILPVGSKAIEALKKWLLVRENFVKPQSGNALFLGVRGARITPRVVELQLKKYALQSNINIDMHPHIFRHSFASHILQSSQDLRAVQELLGHANISTTQIYTKLDFQHLAKVYDQAHPRAKKK</sequence>
<dbReference type="AlphaFoldDB" id="A0A077DF31"/>
<evidence type="ECO:0000256" key="9">
    <source>
        <dbReference type="ARBA" id="ARBA00023306"/>
    </source>
</evidence>
<dbReference type="Proteomes" id="UP000028945">
    <property type="component" value="Chromosome"/>
</dbReference>
<dbReference type="PANTHER" id="PTHR30349">
    <property type="entry name" value="PHAGE INTEGRASE-RELATED"/>
    <property type="match status" value="1"/>
</dbReference>
<comment type="subcellular location">
    <subcellularLocation>
        <location evidence="1 10">Cytoplasm</location>
    </subcellularLocation>
</comment>
<dbReference type="eggNOG" id="COG4973">
    <property type="taxonomic scope" value="Bacteria"/>
</dbReference>
<evidence type="ECO:0000259" key="12">
    <source>
        <dbReference type="PROSITE" id="PS51898"/>
    </source>
</evidence>
<dbReference type="RefSeq" id="WP_038499756.1">
    <property type="nucleotide sequence ID" value="NZ_AFWK01000017.1"/>
</dbReference>
<organism evidence="14 15">
    <name type="scientific">Basilea psittacipulmonis DSM 24701</name>
    <dbReference type="NCBI Taxonomy" id="1072685"/>
    <lineage>
        <taxon>Bacteria</taxon>
        <taxon>Pseudomonadati</taxon>
        <taxon>Pseudomonadota</taxon>
        <taxon>Betaproteobacteria</taxon>
        <taxon>Burkholderiales</taxon>
        <taxon>Alcaligenaceae</taxon>
        <taxon>Basilea</taxon>
    </lineage>
</organism>
<dbReference type="CDD" id="cd00798">
    <property type="entry name" value="INT_XerDC_C"/>
    <property type="match status" value="1"/>
</dbReference>
<feature type="active site" evidence="10">
    <location>
        <position position="187"/>
    </location>
</feature>
<evidence type="ECO:0000256" key="8">
    <source>
        <dbReference type="ARBA" id="ARBA00023172"/>
    </source>
</evidence>
<feature type="active site" evidence="10">
    <location>
        <position position="257"/>
    </location>
</feature>
<comment type="function">
    <text evidence="10">Site-specific tyrosine recombinase, which acts by catalyzing the cutting and rejoining of the recombining DNA molecules. The XerC-XerD complex is essential to convert dimers of the bacterial chromosome into monomers to permit their segregation at cell division. It also contributes to the segregational stability of plasmids.</text>
</comment>
<dbReference type="PROSITE" id="PS51898">
    <property type="entry name" value="TYR_RECOMBINASE"/>
    <property type="match status" value="1"/>
</dbReference>
<dbReference type="Pfam" id="PF00589">
    <property type="entry name" value="Phage_integrase"/>
    <property type="match status" value="1"/>
</dbReference>
<dbReference type="HOGENOM" id="CLU_027562_9_0_4"/>
<keyword evidence="7 10" id="KW-0238">DNA-binding</keyword>
<dbReference type="InterPro" id="IPR011931">
    <property type="entry name" value="Recomb_XerC"/>
</dbReference>
<keyword evidence="5 10" id="KW-0159">Chromosome partition</keyword>
<evidence type="ECO:0000256" key="5">
    <source>
        <dbReference type="ARBA" id="ARBA00022829"/>
    </source>
</evidence>
<feature type="active site" evidence="10">
    <location>
        <position position="152"/>
    </location>
</feature>
<dbReference type="Gene3D" id="1.10.443.10">
    <property type="entry name" value="Intergrase catalytic core"/>
    <property type="match status" value="1"/>
</dbReference>
<evidence type="ECO:0000256" key="11">
    <source>
        <dbReference type="NCBIfam" id="TIGR02224"/>
    </source>
</evidence>